<feature type="domain" description="Integrase catalytic" evidence="6">
    <location>
        <begin position="502"/>
        <end position="667"/>
    </location>
</feature>
<dbReference type="InterPro" id="IPR057670">
    <property type="entry name" value="SH3_retrovirus"/>
</dbReference>
<dbReference type="PANTHER" id="PTHR42648">
    <property type="entry name" value="TRANSPOSASE, PUTATIVE-RELATED"/>
    <property type="match status" value="1"/>
</dbReference>
<evidence type="ECO:0000256" key="1">
    <source>
        <dbReference type="ARBA" id="ARBA00022670"/>
    </source>
</evidence>
<dbReference type="InterPro" id="IPR054722">
    <property type="entry name" value="PolX-like_BBD"/>
</dbReference>
<dbReference type="PROSITE" id="PS50994">
    <property type="entry name" value="INTEGRASE"/>
    <property type="match status" value="1"/>
</dbReference>
<reference evidence="7" key="2">
    <citation type="submission" date="2022-01" db="EMBL/GenBank/DDBJ databases">
        <authorList>
            <person name="Yamashiro T."/>
            <person name="Shiraishi A."/>
            <person name="Satake H."/>
            <person name="Nakayama K."/>
        </authorList>
    </citation>
    <scope>NUCLEOTIDE SEQUENCE</scope>
</reference>
<keyword evidence="2" id="KW-0479">Metal-binding</keyword>
<evidence type="ECO:0000256" key="5">
    <source>
        <dbReference type="SAM" id="MobiDB-lite"/>
    </source>
</evidence>
<accession>A0ABQ4WIH0</accession>
<evidence type="ECO:0000313" key="7">
    <source>
        <dbReference type="EMBL" id="GJS52647.1"/>
    </source>
</evidence>
<dbReference type="CDD" id="cd09272">
    <property type="entry name" value="RNase_HI_RT_Ty1"/>
    <property type="match status" value="1"/>
</dbReference>
<keyword evidence="1" id="KW-0645">Protease</keyword>
<dbReference type="InterPro" id="IPR025724">
    <property type="entry name" value="GAG-pre-integrase_dom"/>
</dbReference>
<dbReference type="Pfam" id="PF25597">
    <property type="entry name" value="SH3_retrovirus"/>
    <property type="match status" value="1"/>
</dbReference>
<dbReference type="EMBL" id="BQNB010008670">
    <property type="protein sequence ID" value="GJS52647.1"/>
    <property type="molecule type" value="Genomic_DNA"/>
</dbReference>
<dbReference type="SUPFAM" id="SSF56672">
    <property type="entry name" value="DNA/RNA polymerases"/>
    <property type="match status" value="1"/>
</dbReference>
<dbReference type="Proteomes" id="UP001151760">
    <property type="component" value="Unassembled WGS sequence"/>
</dbReference>
<dbReference type="PANTHER" id="PTHR42648:SF32">
    <property type="entry name" value="RIBONUCLEASE H-LIKE DOMAIN, GAG-PRE-INTEGRASE DOMAIN PROTEIN-RELATED"/>
    <property type="match status" value="1"/>
</dbReference>
<name>A0ABQ4WIH0_9ASTR</name>
<dbReference type="Pfam" id="PF00665">
    <property type="entry name" value="rve"/>
    <property type="match status" value="1"/>
</dbReference>
<evidence type="ECO:0000256" key="4">
    <source>
        <dbReference type="ARBA" id="ARBA00022801"/>
    </source>
</evidence>
<dbReference type="Pfam" id="PF13976">
    <property type="entry name" value="gag_pre-integrs"/>
    <property type="match status" value="1"/>
</dbReference>
<keyword evidence="8" id="KW-1185">Reference proteome</keyword>
<dbReference type="Pfam" id="PF22936">
    <property type="entry name" value="Pol_BBD"/>
    <property type="match status" value="1"/>
</dbReference>
<evidence type="ECO:0000259" key="6">
    <source>
        <dbReference type="PROSITE" id="PS50994"/>
    </source>
</evidence>
<dbReference type="Pfam" id="PF07727">
    <property type="entry name" value="RVT_2"/>
    <property type="match status" value="1"/>
</dbReference>
<comment type="caution">
    <text evidence="7">The sequence shown here is derived from an EMBL/GenBank/DDBJ whole genome shotgun (WGS) entry which is preliminary data.</text>
</comment>
<dbReference type="InterPro" id="IPR012337">
    <property type="entry name" value="RNaseH-like_sf"/>
</dbReference>
<keyword evidence="4" id="KW-0378">Hydrolase</keyword>
<proteinExistence type="predicted"/>
<evidence type="ECO:0000256" key="2">
    <source>
        <dbReference type="ARBA" id="ARBA00022723"/>
    </source>
</evidence>
<gene>
    <name evidence="7" type="ORF">Tco_0626009</name>
</gene>
<organism evidence="7 8">
    <name type="scientific">Tanacetum coccineum</name>
    <dbReference type="NCBI Taxonomy" id="301880"/>
    <lineage>
        <taxon>Eukaryota</taxon>
        <taxon>Viridiplantae</taxon>
        <taxon>Streptophyta</taxon>
        <taxon>Embryophyta</taxon>
        <taxon>Tracheophyta</taxon>
        <taxon>Spermatophyta</taxon>
        <taxon>Magnoliopsida</taxon>
        <taxon>eudicotyledons</taxon>
        <taxon>Gunneridae</taxon>
        <taxon>Pentapetalae</taxon>
        <taxon>asterids</taxon>
        <taxon>campanulids</taxon>
        <taxon>Asterales</taxon>
        <taxon>Asteraceae</taxon>
        <taxon>Asteroideae</taxon>
        <taxon>Anthemideae</taxon>
        <taxon>Anthemidinae</taxon>
        <taxon>Tanacetum</taxon>
    </lineage>
</organism>
<dbReference type="InterPro" id="IPR039537">
    <property type="entry name" value="Retrotran_Ty1/copia-like"/>
</dbReference>
<sequence>MLAIDGAGFNWSFMADEEVPTDMALMAFSDSEVHNDKTCSKTCLKSFETLKTQLDDLRIEFNKSEFNLATYKRGLASVEEQLVFYKKNEVIFCEQLAILKRDISYKDSVLKRLPKTSKNVSEDTSNEVRESPDAPMVEKLVSDDKLEKKTVFPTVAKIEFVRPKQQEKPVRKPVKYAEMYRSQSPRGNQRNWNNQKSQQLGSNFVMYNKACFVCGSFDHVQAHCNYHQRERVESRNNYTRVNYNYSAKKTHPSAHRNMVPRAVLMKTGLKAVNIARPVTTTHPKTTIYRARPMSHFCKSAQSTVKRPYQIRTTLTNKNFSQKVNTAKGKFYTARPKAVNTARPNLAVVNAVRVNQGHPQKEDQGYIDSGCSRHMTGNMSYLSDFKEFDGGYVTFGGGAKGGKITGKGTLKTVPRKNNMYSVDMKNIVPKECLTYLVAKATLDESMLWHRRLGHVNFKTINKLVKENLVRGLPSKRFENDQTCVACLKGKQHKASCKSKIQNSITQPLFMLHMDLFGLTFVSSLMNKKYCLVVTNDYSNTWVFFLATKDETSGILKSFITKIENLVDKKVKIIRCDNRTEFKNRVMSDFCEKKGIKREFSVARTPQQNGVAEKRNRTLIEAARTMLADSKLPTTFWAEAINTACYVQNMVLVVKPHKKTPYELFRGRTHALRFMRPFGCHVTILNTLDYLGKFNGKSDEGFFVGYSLNCKAFRVYNIRTRKVEENLHIRFLEDKPIIVGDRPKWLFDIDVLTKSMNYVPVVSGTNSNDSVDGSLFDSSSKNSSNDEPQPSSNAEKKDNEGVSQESGIDDRGLKTVLKIPTVTTAPLEATHADFFGDETEVDMSNITTTYPVPSTPNTRIHKDHSLDHVIGDIQSGVLTRRMTKTSNEQGFISAVYEGKTHEDLYTCLFACFLSQVEPKKTLVDLPYGKRAIGTKWVYREEKDERGIVIRNKARLVAQGYTQEEGIDYDEVFALVARIEAIRLFLAYASFKDFVVYQMDVKSAFLYGKIEEEVYVCQPLGFEDPEFPDRVYKVEKALYGLHQAPRAWYETLSTYLLDNGFQRGQIDKTLFIKRVKGDILLVQVYVDDIIFGSTRNKMCTEFEKMMHKKFQMSSIGELIFFLGLQVTQKDDGIFIRQDKYVDEILKKFGFSTMKTASTPMDTSKLLLKDTEAKDVDVHLYRSMIGSLMYLTASRPDIMFAVCACARFQVTPKVSHLHAVKRIFRYLKGQPKLGLWYPKDSPFDLEAYTDSDYAGASLDRKSTTRGCQFLISKKQTIVANSTTEAEYVAAASCCGQVLWIQNQMLDYGYNFMNTKIFIDNESTICIVKNPVFHLKTKHNEIRHHFIRDSNEKKLI</sequence>
<feature type="compositionally biased region" description="Low complexity" evidence="5">
    <location>
        <begin position="775"/>
        <end position="784"/>
    </location>
</feature>
<dbReference type="InterPro" id="IPR013103">
    <property type="entry name" value="RVT_2"/>
</dbReference>
<feature type="region of interest" description="Disordered" evidence="5">
    <location>
        <begin position="768"/>
        <end position="807"/>
    </location>
</feature>
<dbReference type="SUPFAM" id="SSF53098">
    <property type="entry name" value="Ribonuclease H-like"/>
    <property type="match status" value="1"/>
</dbReference>
<evidence type="ECO:0000256" key="3">
    <source>
        <dbReference type="ARBA" id="ARBA00022750"/>
    </source>
</evidence>
<dbReference type="InterPro" id="IPR043502">
    <property type="entry name" value="DNA/RNA_pol_sf"/>
</dbReference>
<protein>
    <submittedName>
        <fullName evidence="7">Ribonuclease H-like domain-containing protein</fullName>
    </submittedName>
</protein>
<dbReference type="InterPro" id="IPR036397">
    <property type="entry name" value="RNaseH_sf"/>
</dbReference>
<dbReference type="Gene3D" id="3.30.420.10">
    <property type="entry name" value="Ribonuclease H-like superfamily/Ribonuclease H"/>
    <property type="match status" value="1"/>
</dbReference>
<reference evidence="7" key="1">
    <citation type="journal article" date="2022" name="Int. J. Mol. Sci.">
        <title>Draft Genome of Tanacetum Coccineum: Genomic Comparison of Closely Related Tanacetum-Family Plants.</title>
        <authorList>
            <person name="Yamashiro T."/>
            <person name="Shiraishi A."/>
            <person name="Nakayama K."/>
            <person name="Satake H."/>
        </authorList>
    </citation>
    <scope>NUCLEOTIDE SEQUENCE</scope>
</reference>
<keyword evidence="3" id="KW-0064">Aspartyl protease</keyword>
<dbReference type="InterPro" id="IPR001584">
    <property type="entry name" value="Integrase_cat-core"/>
</dbReference>
<evidence type="ECO:0000313" key="8">
    <source>
        <dbReference type="Proteomes" id="UP001151760"/>
    </source>
</evidence>